<evidence type="ECO:0000313" key="2">
    <source>
        <dbReference type="Proteomes" id="UP000632195"/>
    </source>
</evidence>
<reference evidence="1" key="1">
    <citation type="journal article" date="2014" name="Int. J. Syst. Evol. Microbiol.">
        <title>Complete genome sequence of Corynebacterium casei LMG S-19264T (=DSM 44701T), isolated from a smear-ripened cheese.</title>
        <authorList>
            <consortium name="US DOE Joint Genome Institute (JGI-PGF)"/>
            <person name="Walter F."/>
            <person name="Albersmeier A."/>
            <person name="Kalinowski J."/>
            <person name="Ruckert C."/>
        </authorList>
    </citation>
    <scope>NUCLEOTIDE SEQUENCE</scope>
    <source>
        <strain evidence="1">JCM 13583</strain>
    </source>
</reference>
<proteinExistence type="predicted"/>
<organism evidence="1 2">
    <name type="scientific">Thermogymnomonas acidicola</name>
    <dbReference type="NCBI Taxonomy" id="399579"/>
    <lineage>
        <taxon>Archaea</taxon>
        <taxon>Methanobacteriati</taxon>
        <taxon>Thermoplasmatota</taxon>
        <taxon>Thermoplasmata</taxon>
        <taxon>Thermoplasmatales</taxon>
        <taxon>Thermogymnomonas</taxon>
    </lineage>
</organism>
<keyword evidence="2" id="KW-1185">Reference proteome</keyword>
<sequence length="112" mass="12630">MTECAMYNITVGGMHPSTICVEMKKFSASLRGLLDVLTSEYPEESMSEFIQNFARTDEVMPEDRTLGFVVANRDRKVVALSFSHLPDEVMREVESIAGRFRDSGFQVEIDVS</sequence>
<name>A0AA37BPS3_9ARCH</name>
<comment type="caution">
    <text evidence="1">The sequence shown here is derived from an EMBL/GenBank/DDBJ whole genome shotgun (WGS) entry which is preliminary data.</text>
</comment>
<dbReference type="InterPro" id="IPR021595">
    <property type="entry name" value="TA0956"/>
</dbReference>
<dbReference type="InterPro" id="IPR038394">
    <property type="entry name" value="TA0956_sf"/>
</dbReference>
<gene>
    <name evidence="1" type="ORF">GCM10007108_00180</name>
</gene>
<accession>A0AA37BPS3</accession>
<protein>
    <submittedName>
        <fullName evidence="1">Uncharacterized protein</fullName>
    </submittedName>
</protein>
<reference evidence="1" key="2">
    <citation type="submission" date="2022-09" db="EMBL/GenBank/DDBJ databases">
        <authorList>
            <person name="Sun Q."/>
            <person name="Ohkuma M."/>
        </authorList>
    </citation>
    <scope>NUCLEOTIDE SEQUENCE</scope>
    <source>
        <strain evidence="1">JCM 13583</strain>
    </source>
</reference>
<dbReference type="Gene3D" id="3.30.420.600">
    <property type="entry name" value="Thermoplasma acidophilum protein TA0956"/>
    <property type="match status" value="1"/>
</dbReference>
<dbReference type="AlphaFoldDB" id="A0AA37BPS3"/>
<dbReference type="Pfam" id="PF11513">
    <property type="entry name" value="TA0956"/>
    <property type="match status" value="1"/>
</dbReference>
<dbReference type="Proteomes" id="UP000632195">
    <property type="component" value="Unassembled WGS sequence"/>
</dbReference>
<evidence type="ECO:0000313" key="1">
    <source>
        <dbReference type="EMBL" id="GGM65869.1"/>
    </source>
</evidence>
<dbReference type="EMBL" id="BMNY01000001">
    <property type="protein sequence ID" value="GGM65869.1"/>
    <property type="molecule type" value="Genomic_DNA"/>
</dbReference>